<dbReference type="InterPro" id="IPR000477">
    <property type="entry name" value="RT_dom"/>
</dbReference>
<feature type="region of interest" description="Disordered" evidence="2">
    <location>
        <begin position="719"/>
        <end position="743"/>
    </location>
</feature>
<feature type="region of interest" description="Disordered" evidence="2">
    <location>
        <begin position="1542"/>
        <end position="1685"/>
    </location>
</feature>
<evidence type="ECO:0000313" key="5">
    <source>
        <dbReference type="EMBL" id="CAL1136303.1"/>
    </source>
</evidence>
<dbReference type="Gene3D" id="1.10.443.10">
    <property type="entry name" value="Intergrase catalytic core"/>
    <property type="match status" value="1"/>
</dbReference>
<feature type="compositionally biased region" description="Basic and acidic residues" evidence="2">
    <location>
        <begin position="407"/>
        <end position="421"/>
    </location>
</feature>
<dbReference type="InterPro" id="IPR052055">
    <property type="entry name" value="Hepadnavirus_pol/RT"/>
</dbReference>
<feature type="region of interest" description="Disordered" evidence="2">
    <location>
        <begin position="1380"/>
        <end position="1408"/>
    </location>
</feature>
<proteinExistence type="predicted"/>
<reference evidence="4" key="1">
    <citation type="submission" date="2022-10" db="EMBL/GenBank/DDBJ databases">
        <authorList>
            <person name="Chen Y."/>
            <person name="Dougan E. K."/>
            <person name="Chan C."/>
            <person name="Rhodes N."/>
            <person name="Thang M."/>
        </authorList>
    </citation>
    <scope>NUCLEOTIDE SEQUENCE</scope>
</reference>
<gene>
    <name evidence="4" type="ORF">C1SCF055_LOCUS10585</name>
</gene>
<feature type="compositionally biased region" description="Basic and acidic residues" evidence="2">
    <location>
        <begin position="1481"/>
        <end position="1491"/>
    </location>
</feature>
<feature type="compositionally biased region" description="Acidic residues" evidence="2">
    <location>
        <begin position="1634"/>
        <end position="1657"/>
    </location>
</feature>
<keyword evidence="1" id="KW-0233">DNA recombination</keyword>
<feature type="compositionally biased region" description="Basic and acidic residues" evidence="2">
    <location>
        <begin position="1624"/>
        <end position="1633"/>
    </location>
</feature>
<dbReference type="InterPro" id="IPR043128">
    <property type="entry name" value="Rev_trsase/Diguanyl_cyclase"/>
</dbReference>
<dbReference type="PANTHER" id="PTHR33050">
    <property type="entry name" value="REVERSE TRANSCRIPTASE DOMAIN-CONTAINING PROTEIN"/>
    <property type="match status" value="1"/>
</dbReference>
<evidence type="ECO:0000256" key="1">
    <source>
        <dbReference type="ARBA" id="ARBA00023172"/>
    </source>
</evidence>
<evidence type="ECO:0000313" key="4">
    <source>
        <dbReference type="EMBL" id="CAI3982928.1"/>
    </source>
</evidence>
<dbReference type="SUPFAM" id="SSF56349">
    <property type="entry name" value="DNA breaking-rejoining enzymes"/>
    <property type="match status" value="1"/>
</dbReference>
<dbReference type="InterPro" id="IPR013762">
    <property type="entry name" value="Integrase-like_cat_sf"/>
</dbReference>
<reference evidence="5" key="2">
    <citation type="submission" date="2024-04" db="EMBL/GenBank/DDBJ databases">
        <authorList>
            <person name="Chen Y."/>
            <person name="Shah S."/>
            <person name="Dougan E. K."/>
            <person name="Thang M."/>
            <person name="Chan C."/>
        </authorList>
    </citation>
    <scope>NUCLEOTIDE SEQUENCE [LARGE SCALE GENOMIC DNA]</scope>
</reference>
<dbReference type="EMBL" id="CAMXCT020000759">
    <property type="protein sequence ID" value="CAL1136303.1"/>
    <property type="molecule type" value="Genomic_DNA"/>
</dbReference>
<dbReference type="GO" id="GO:0015074">
    <property type="term" value="P:DNA integration"/>
    <property type="evidence" value="ECO:0007669"/>
    <property type="project" value="InterPro"/>
</dbReference>
<evidence type="ECO:0000313" key="6">
    <source>
        <dbReference type="Proteomes" id="UP001152797"/>
    </source>
</evidence>
<evidence type="ECO:0000256" key="2">
    <source>
        <dbReference type="SAM" id="MobiDB-lite"/>
    </source>
</evidence>
<comment type="caution">
    <text evidence="4">The sequence shown here is derived from an EMBL/GenBank/DDBJ whole genome shotgun (WGS) entry which is preliminary data.</text>
</comment>
<feature type="region of interest" description="Disordered" evidence="2">
    <location>
        <begin position="455"/>
        <end position="484"/>
    </location>
</feature>
<accession>A0A9P1C2H7</accession>
<dbReference type="InterPro" id="IPR043502">
    <property type="entry name" value="DNA/RNA_pol_sf"/>
</dbReference>
<feature type="region of interest" description="Disordered" evidence="2">
    <location>
        <begin position="334"/>
        <end position="421"/>
    </location>
</feature>
<feature type="domain" description="Reverse transcriptase" evidence="3">
    <location>
        <begin position="927"/>
        <end position="1124"/>
    </location>
</feature>
<dbReference type="Pfam" id="PF00078">
    <property type="entry name" value="RVT_1"/>
    <property type="match status" value="1"/>
</dbReference>
<feature type="compositionally biased region" description="Low complexity" evidence="2">
    <location>
        <begin position="1555"/>
        <end position="1573"/>
    </location>
</feature>
<dbReference type="EMBL" id="CAMXCT030000759">
    <property type="protein sequence ID" value="CAL4770240.1"/>
    <property type="molecule type" value="Genomic_DNA"/>
</dbReference>
<dbReference type="InterPro" id="IPR011010">
    <property type="entry name" value="DNA_brk_join_enz"/>
</dbReference>
<dbReference type="GO" id="GO:0003677">
    <property type="term" value="F:DNA binding"/>
    <property type="evidence" value="ECO:0007669"/>
    <property type="project" value="InterPro"/>
</dbReference>
<dbReference type="GO" id="GO:0006310">
    <property type="term" value="P:DNA recombination"/>
    <property type="evidence" value="ECO:0007669"/>
    <property type="project" value="UniProtKB-KW"/>
</dbReference>
<dbReference type="EMBL" id="CAMXCT010000759">
    <property type="protein sequence ID" value="CAI3982928.1"/>
    <property type="molecule type" value="Genomic_DNA"/>
</dbReference>
<dbReference type="SUPFAM" id="SSF56672">
    <property type="entry name" value="DNA/RNA polymerases"/>
    <property type="match status" value="1"/>
</dbReference>
<dbReference type="PANTHER" id="PTHR33050:SF7">
    <property type="entry name" value="RIBONUCLEASE H"/>
    <property type="match status" value="1"/>
</dbReference>
<feature type="compositionally biased region" description="Basic and acidic residues" evidence="2">
    <location>
        <begin position="366"/>
        <end position="382"/>
    </location>
</feature>
<dbReference type="Gene3D" id="3.10.10.10">
    <property type="entry name" value="HIV Type 1 Reverse Transcriptase, subunit A, domain 1"/>
    <property type="match status" value="1"/>
</dbReference>
<dbReference type="PROSITE" id="PS50878">
    <property type="entry name" value="RT_POL"/>
    <property type="match status" value="1"/>
</dbReference>
<dbReference type="Proteomes" id="UP001152797">
    <property type="component" value="Unassembled WGS sequence"/>
</dbReference>
<feature type="region of interest" description="Disordered" evidence="2">
    <location>
        <begin position="1727"/>
        <end position="1796"/>
    </location>
</feature>
<feature type="compositionally biased region" description="Gly residues" evidence="2">
    <location>
        <begin position="1738"/>
        <end position="1755"/>
    </location>
</feature>
<feature type="compositionally biased region" description="Basic and acidic residues" evidence="2">
    <location>
        <begin position="1380"/>
        <end position="1389"/>
    </location>
</feature>
<feature type="compositionally biased region" description="Polar residues" evidence="2">
    <location>
        <begin position="349"/>
        <end position="358"/>
    </location>
</feature>
<feature type="region of interest" description="Disordered" evidence="2">
    <location>
        <begin position="78"/>
        <end position="111"/>
    </location>
</feature>
<protein>
    <recommendedName>
        <fullName evidence="3">Reverse transcriptase domain-containing protein</fullName>
    </recommendedName>
</protein>
<feature type="compositionally biased region" description="Basic and acidic residues" evidence="2">
    <location>
        <begin position="1658"/>
        <end position="1670"/>
    </location>
</feature>
<organism evidence="4">
    <name type="scientific">Cladocopium goreaui</name>
    <dbReference type="NCBI Taxonomy" id="2562237"/>
    <lineage>
        <taxon>Eukaryota</taxon>
        <taxon>Sar</taxon>
        <taxon>Alveolata</taxon>
        <taxon>Dinophyceae</taxon>
        <taxon>Suessiales</taxon>
        <taxon>Symbiodiniaceae</taxon>
        <taxon>Cladocopium</taxon>
    </lineage>
</organism>
<dbReference type="Gene3D" id="3.30.70.270">
    <property type="match status" value="1"/>
</dbReference>
<keyword evidence="6" id="KW-1185">Reference proteome</keyword>
<feature type="region of interest" description="Disordered" evidence="2">
    <location>
        <begin position="1431"/>
        <end position="1493"/>
    </location>
</feature>
<evidence type="ECO:0000259" key="3">
    <source>
        <dbReference type="PROSITE" id="PS50878"/>
    </source>
</evidence>
<name>A0A9P1C2H7_9DINO</name>
<sequence length="2204" mass="240646">MADGGCYPGGVLHLRVLAYLPPTAVRTAVRTARVPTPAVGAPGDADYVAPGERELTAVEGTQVGLMYQVALAKLGRPQVDPLTDPAHAPVGAGGGPPANPPPGGPANNPARKVKNSQVLDQADEGEIPELTQTLVEEHYKVLRKAKGGPVRPEAEPSPDQISAMKVRVLDLDLPPYADFAVFVNFQGRFSRTLKFLNHILQPDGTFKAVEVPGPPSYDAWLSSWRVYENTLLMLEKDVGGNKVPVATVAAMEAYKDAFRDLVVCYPEAWHLLVVAEDRCRGEHFVRLRRELEVKHARGLTYDYDPEQPWNEVFRVASQDREFWDRHVREPALLFRTGGKHREQPGGTGSATDGTSQKSPPKKNRKSQKERLRAQLAKAREGKGATASEAPAQGGGGPPPVKGKGRGPKRDGRGRFLTDRQGKPICFGFNNGECKGVCQKGMVHVCQVCLGSHPAKDCGKGPAAPPPGAGNPLGPAQQTGEEDAKGDRPVFEELFAGDAGLTKAVSRIGGPKIRVRTPHDARYGQDITQDDEFLQMMEAEAPSWRHMAPPCRTFTKARRTDEHGTVKALRSKERPEGFGDDQTVEANTITDRCVLAEKQLDEGKWFSMENPEPSLIWELKSVRRLRKRPEVRFVGFDQCAYGGPFKKSTGVLTNCPWLFHLKRCGDVPRHAHTTLEGRVWSYKTEQEVWLTAEAAEYPTGMCEAWAKGWIDWLRDQEATPQQPRYKKEEREAEDEAYPGGMRNPRKAVAASAGWRKWGAPASQALDEVLWAMPEGLALAETIGTELSPGDAEQARAVLERMGKAGAAALARVTGATQDWDERGPTRWRWKLIAAVTGYAGDQDVDVAEWFKGNTPLGINSPIIPRGIFPPSLPTKAQRDSAEYLALRGTEVEVDSNYKSFHENEKESKDELARLVREGHLEIIGPWNQVVHRWPDARGTKLATLVKVKADGSTKTRFIADMRRSGINGLSSAEERIILPRGSDLMRDALDIMEVNGQEIEFFSADISDAFLNLGVQEEERGFAVVRTAEGEYASYRGVPFGLATAPLLWGRSAAWLGRATQAILGPWEGRTQIYVDDPIITLSGNRPHRSHLIAKILMLWSAFGARVALHKASRGHEVKWIGAQFRVFPGGVEVAIDKDRIDKLLKVTQQGLGRQGLVYNIRSLAGELSWVAGIVPSVRPFVNMIWAATYAMDKPQPWFSKDGCVHNRAGRHLTRYPRDANPRWACPIPEKALRHLRIERGVPGLMTVYELLALLISIIIWGDRIRNCRLGITAQLDSESALSVAVKLASPNPKANLLAAELALRVEQLGLEALFGQHWRNTINLEADALSRLEEGKSVPPRLRPLPRDEVPTKDMFLLGDLYFDPWLPKHGPDDLRVSKARDAREREACRGIPGHPGEAPADTRGMDGTGKPWILEWVLTERGLREYLGMAPQSHGEGAGSDQTGQAPEVEEAEAEPPPGGHRPRKGRRDREDPPGDEDREGSPPERDHGSELGLADAAPICCSCGKGGARAMNHSIRLDHATMVTRPLGSRSRHHVGICAGRLPSTEDGRNRARPALPAGGAGSGAPPSARGTHQPPARMMPDLTPAAGRRTRSRTPPRERSRTPAASRSGIPPGASGSRSAPDIDRDRHEDSDDDSEGTEEEEAEHDHYDEEETDRWDSGRGRERLPEPPRPPPRGKGDHPAWDWHVCDVRGCNRPSRGGDSVCCDPCVRTHGRDHTFNCDARVREAQGPARGPNRKGGGAGGPGGKGGGPGSGRRPDGRPKRKKPGKTARDRERNMFRKGGGRSGKSGKGRPFSAQDFRRALSLGTAASTVRSQTSRLKTWDKALEDLESKGLLTLPEDRCRLSPETAKAGVAYLRSRGYRSAELYLSSAVTRHKSRYDMSGPLQSAHQEAVRISRRGVGPARGKQPIPMPPPHTPHFEALSVGIWFLLRVSELTSLNVGDVRQRTGSRFQVGLWIRSSKTDQEAAGSLVCRDCVCEDPAAAPWCPAHLLWKTICSRKDAMSEVGTVSGQAPLFVDVGGRRITAGAVGEAVRMVASMAGLPMKTEGAWLHGTHSLRVTGAILGFAADLTEEEVRVLGRWTSTKAMRNYLRGTPVVKSSAASIPMARALTQGVMGDLAGAHFREALETAPGPEVGPEKPAGPEGGMAVRHNLTGIIHRAGVMTGPPAGWTTWCGWRWATAGCAGAFSGTDGTPCSRCYDTRT</sequence>